<dbReference type="InterPro" id="IPR013317">
    <property type="entry name" value="DnaA_dom"/>
</dbReference>
<dbReference type="InterPro" id="IPR055199">
    <property type="entry name" value="Hda_lid"/>
</dbReference>
<dbReference type="PANTHER" id="PTHR30050:SF5">
    <property type="entry name" value="DNAA REGULATORY INACTIVATOR HDA"/>
    <property type="match status" value="1"/>
</dbReference>
<dbReference type="OrthoDB" id="9784878at2"/>
<comment type="caution">
    <text evidence="2">The sequence shown here is derived from an EMBL/GenBank/DDBJ whole genome shotgun (WGS) entry which is preliminary data.</text>
</comment>
<dbReference type="SUPFAM" id="SSF52540">
    <property type="entry name" value="P-loop containing nucleoside triphosphate hydrolases"/>
    <property type="match status" value="1"/>
</dbReference>
<protein>
    <submittedName>
        <fullName evidence="2">DnaA regulatory inactivator Hda</fullName>
    </submittedName>
</protein>
<evidence type="ECO:0000259" key="1">
    <source>
        <dbReference type="SMART" id="SM00382"/>
    </source>
</evidence>
<accession>A0A451GEN5</accession>
<organism evidence="2 3">
    <name type="scientific">Pseudidiomarina gelatinasegens</name>
    <dbReference type="NCBI Taxonomy" id="2487740"/>
    <lineage>
        <taxon>Bacteria</taxon>
        <taxon>Pseudomonadati</taxon>
        <taxon>Pseudomonadota</taxon>
        <taxon>Gammaproteobacteria</taxon>
        <taxon>Alteromonadales</taxon>
        <taxon>Idiomarinaceae</taxon>
        <taxon>Pseudidiomarina</taxon>
    </lineage>
</organism>
<dbReference type="InterPro" id="IPR027417">
    <property type="entry name" value="P-loop_NTPase"/>
</dbReference>
<dbReference type="AlphaFoldDB" id="A0A451GEN5"/>
<sequence>MEQILSAIAQLPLAVQLPDDETFATYVCGDNLELVQVLQQQQQGLIYLWGGAGVGKSHLLHALCAQTTQPAMYLPLGELKDQMQPQVLQGLEHYPLLCLDDVDAIADNENWCLELFALLNRVKDYGTGVIIVTAHSAPRTLQVAIADVHSRLQWGVALQVKPLSDEDKAQALQRRAKTFGLNLGDETAQFMVQRLGRDMRGLMNCLARLDRASIAAKRRLTIPFVKDVLAI</sequence>
<evidence type="ECO:0000313" key="2">
    <source>
        <dbReference type="EMBL" id="RWU11552.1"/>
    </source>
</evidence>
<name>A0A451GEN5_9GAMM</name>
<dbReference type="Gene3D" id="3.40.50.300">
    <property type="entry name" value="P-loop containing nucleotide triphosphate hydrolases"/>
    <property type="match status" value="1"/>
</dbReference>
<gene>
    <name evidence="2" type="primary">hda</name>
    <name evidence="2" type="ORF">EGC76_04620</name>
</gene>
<feature type="domain" description="AAA+ ATPase" evidence="1">
    <location>
        <begin position="42"/>
        <end position="158"/>
    </location>
</feature>
<dbReference type="Pfam" id="PF22688">
    <property type="entry name" value="Hda_lid"/>
    <property type="match status" value="1"/>
</dbReference>
<dbReference type="NCBIfam" id="TIGR03420">
    <property type="entry name" value="DnaA_homol_Hda"/>
    <property type="match status" value="1"/>
</dbReference>
<dbReference type="InterPro" id="IPR017788">
    <property type="entry name" value="Hda"/>
</dbReference>
<keyword evidence="3" id="KW-1185">Reference proteome</keyword>
<evidence type="ECO:0000313" key="3">
    <source>
        <dbReference type="Proteomes" id="UP000288789"/>
    </source>
</evidence>
<dbReference type="EMBL" id="RSFE01000003">
    <property type="protein sequence ID" value="RWU11552.1"/>
    <property type="molecule type" value="Genomic_DNA"/>
</dbReference>
<dbReference type="SMART" id="SM00382">
    <property type="entry name" value="AAA"/>
    <property type="match status" value="1"/>
</dbReference>
<reference evidence="2 3" key="1">
    <citation type="submission" date="2018-12" db="EMBL/GenBank/DDBJ databases">
        <authorList>
            <person name="Li A."/>
            <person name="Zhang M."/>
            <person name="Zhu H."/>
        </authorList>
    </citation>
    <scope>NUCLEOTIDE SEQUENCE [LARGE SCALE GENOMIC DNA]</scope>
    <source>
        <strain evidence="2 3">R04H25</strain>
    </source>
</reference>
<dbReference type="PANTHER" id="PTHR30050">
    <property type="entry name" value="CHROMOSOMAL REPLICATION INITIATOR PROTEIN DNAA"/>
    <property type="match status" value="1"/>
</dbReference>
<dbReference type="GO" id="GO:0006270">
    <property type="term" value="P:DNA replication initiation"/>
    <property type="evidence" value="ECO:0007669"/>
    <property type="project" value="TreeGrafter"/>
</dbReference>
<dbReference type="GO" id="GO:0032297">
    <property type="term" value="P:negative regulation of DNA-templated DNA replication initiation"/>
    <property type="evidence" value="ECO:0007669"/>
    <property type="project" value="InterPro"/>
</dbReference>
<proteinExistence type="predicted"/>
<dbReference type="Pfam" id="PF00308">
    <property type="entry name" value="Bac_DnaA"/>
    <property type="match status" value="1"/>
</dbReference>
<dbReference type="Proteomes" id="UP000288789">
    <property type="component" value="Unassembled WGS sequence"/>
</dbReference>
<dbReference type="InterPro" id="IPR003593">
    <property type="entry name" value="AAA+_ATPase"/>
</dbReference>
<dbReference type="Gene3D" id="1.10.8.60">
    <property type="match status" value="1"/>
</dbReference>